<reference evidence="9 10" key="1">
    <citation type="submission" date="2018-07" db="EMBL/GenBank/DDBJ databases">
        <title>Freshwater and sediment microbial communities from various areas in North America, analyzing microbe dynamics in response to fracking.</title>
        <authorList>
            <person name="Lamendella R."/>
        </authorList>
    </citation>
    <scope>NUCLEOTIDE SEQUENCE [LARGE SCALE GENOMIC DNA]</scope>
    <source>
        <strain evidence="9 10">160A</strain>
    </source>
</reference>
<dbReference type="Proteomes" id="UP000252733">
    <property type="component" value="Unassembled WGS sequence"/>
</dbReference>
<evidence type="ECO:0000256" key="1">
    <source>
        <dbReference type="ARBA" id="ARBA00009865"/>
    </source>
</evidence>
<dbReference type="AlphaFoldDB" id="A0A368V6X1"/>
<keyword evidence="5 8" id="KW-0326">Glycosidase</keyword>
<feature type="site" description="Important for catalytic activity, responsible for pKa modulation of the active site Glu and correct orientation of both the proton donor and substrate" evidence="7">
    <location>
        <position position="166"/>
    </location>
</feature>
<comment type="similarity">
    <text evidence="1 8">Belongs to the glycosyl hydrolase 43 family.</text>
</comment>
<feature type="active site" description="Proton acceptor" evidence="6">
    <location>
        <position position="38"/>
    </location>
</feature>
<evidence type="ECO:0000256" key="8">
    <source>
        <dbReference type="RuleBase" id="RU361187"/>
    </source>
</evidence>
<keyword evidence="4" id="KW-0119">Carbohydrate metabolism</keyword>
<dbReference type="GO" id="GO:0045493">
    <property type="term" value="P:xylan catabolic process"/>
    <property type="evidence" value="ECO:0007669"/>
    <property type="project" value="UniProtKB-KW"/>
</dbReference>
<accession>A0A368V6X1</accession>
<dbReference type="Pfam" id="PF04616">
    <property type="entry name" value="Glyco_hydro_43"/>
    <property type="match status" value="1"/>
</dbReference>
<evidence type="ECO:0000256" key="5">
    <source>
        <dbReference type="ARBA" id="ARBA00023295"/>
    </source>
</evidence>
<dbReference type="InterPro" id="IPR023296">
    <property type="entry name" value="Glyco_hydro_beta-prop_sf"/>
</dbReference>
<evidence type="ECO:0000256" key="2">
    <source>
        <dbReference type="ARBA" id="ARBA00022651"/>
    </source>
</evidence>
<protein>
    <submittedName>
        <fullName evidence="9">Glycosyl hydrolase family 43</fullName>
    </submittedName>
</protein>
<dbReference type="GO" id="GO:0004553">
    <property type="term" value="F:hydrolase activity, hydrolyzing O-glycosyl compounds"/>
    <property type="evidence" value="ECO:0007669"/>
    <property type="project" value="InterPro"/>
</dbReference>
<evidence type="ECO:0000256" key="3">
    <source>
        <dbReference type="ARBA" id="ARBA00022801"/>
    </source>
</evidence>
<dbReference type="InterPro" id="IPR006710">
    <property type="entry name" value="Glyco_hydro_43"/>
</dbReference>
<comment type="caution">
    <text evidence="9">The sequence shown here is derived from an EMBL/GenBank/DDBJ whole genome shotgun (WGS) entry which is preliminary data.</text>
</comment>
<evidence type="ECO:0000256" key="4">
    <source>
        <dbReference type="ARBA" id="ARBA00023277"/>
    </source>
</evidence>
<feature type="active site" description="Proton donor" evidence="6">
    <location>
        <position position="213"/>
    </location>
</feature>
<evidence type="ECO:0000256" key="7">
    <source>
        <dbReference type="PIRSR" id="PIRSR606710-2"/>
    </source>
</evidence>
<sequence length="322" mass="36588">MKAKQKIKNTFLILTAILGFSLHTSSQNPVITEKYTADPAAIVHNDTVYLYAGHDEAEHDFHFYNLNEWLIYSSTDMVNWREEGNFPVTEFEWARGDAWAAEVIEKDGKFYWYVTVHHKDVDGKAGKAIGVAVADSPVGPFKDAIGAALITNNMTTDIDIDWDDIDPTVYIDDDGTPWLFWGNSKCYYAKLKDNMIELDSPIMEIEGLPNFTEAPFIHKKGDYYYLTYAYEFPEKTAYAMSKSIEGPWEFKGILNEIAGNCNTNHQAILEYKGKDYFIYHNGGIPTQGGSFRRSVCIDYLHYNPDGTLKRVQMTSEGVKPAK</sequence>
<dbReference type="RefSeq" id="WP_114436918.1">
    <property type="nucleotide sequence ID" value="NZ_QPIZ01000009.1"/>
</dbReference>
<dbReference type="PANTHER" id="PTHR43772">
    <property type="entry name" value="ENDO-1,4-BETA-XYLANASE"/>
    <property type="match status" value="1"/>
</dbReference>
<evidence type="ECO:0000313" key="9">
    <source>
        <dbReference type="EMBL" id="RCW36070.1"/>
    </source>
</evidence>
<organism evidence="9 10">
    <name type="scientific">Marinilabilia salmonicolor</name>
    <dbReference type="NCBI Taxonomy" id="989"/>
    <lineage>
        <taxon>Bacteria</taxon>
        <taxon>Pseudomonadati</taxon>
        <taxon>Bacteroidota</taxon>
        <taxon>Bacteroidia</taxon>
        <taxon>Marinilabiliales</taxon>
        <taxon>Marinilabiliaceae</taxon>
        <taxon>Marinilabilia</taxon>
    </lineage>
</organism>
<dbReference type="InterPro" id="IPR052176">
    <property type="entry name" value="Glycosyl_Hydrlase_43_Enz"/>
</dbReference>
<dbReference type="PANTHER" id="PTHR43772:SF2">
    <property type="entry name" value="PUTATIVE (AFU_ORTHOLOGUE AFUA_2G04480)-RELATED"/>
    <property type="match status" value="1"/>
</dbReference>
<dbReference type="SUPFAM" id="SSF75005">
    <property type="entry name" value="Arabinanase/levansucrase/invertase"/>
    <property type="match status" value="1"/>
</dbReference>
<dbReference type="CDD" id="cd18618">
    <property type="entry name" value="GH43_Xsa43E-like"/>
    <property type="match status" value="1"/>
</dbReference>
<proteinExistence type="inferred from homology"/>
<evidence type="ECO:0000256" key="6">
    <source>
        <dbReference type="PIRSR" id="PIRSR606710-1"/>
    </source>
</evidence>
<keyword evidence="10" id="KW-1185">Reference proteome</keyword>
<keyword evidence="2" id="KW-0858">Xylan degradation</keyword>
<keyword evidence="3 8" id="KW-0378">Hydrolase</keyword>
<dbReference type="EMBL" id="QPIZ01000009">
    <property type="protein sequence ID" value="RCW36070.1"/>
    <property type="molecule type" value="Genomic_DNA"/>
</dbReference>
<gene>
    <name evidence="9" type="ORF">DFO77_10934</name>
</gene>
<name>A0A368V6X1_9BACT</name>
<keyword evidence="2" id="KW-0624">Polysaccharide degradation</keyword>
<evidence type="ECO:0000313" key="10">
    <source>
        <dbReference type="Proteomes" id="UP000252733"/>
    </source>
</evidence>
<dbReference type="Gene3D" id="2.115.10.20">
    <property type="entry name" value="Glycosyl hydrolase domain, family 43"/>
    <property type="match status" value="1"/>
</dbReference>